<evidence type="ECO:0000256" key="3">
    <source>
        <dbReference type="SAM" id="MobiDB-lite"/>
    </source>
</evidence>
<comment type="similarity">
    <text evidence="1">Belongs to the C/M/P thioester hydrolase family.</text>
</comment>
<dbReference type="Gene3D" id="2.40.160.210">
    <property type="entry name" value="Acyl-CoA thioesterase, double hotdog domain"/>
    <property type="match status" value="1"/>
</dbReference>
<dbReference type="CDD" id="cd03444">
    <property type="entry name" value="Thioesterase_II_repeat1"/>
    <property type="match status" value="1"/>
</dbReference>
<evidence type="ECO:0000259" key="5">
    <source>
        <dbReference type="Pfam" id="PF20789"/>
    </source>
</evidence>
<dbReference type="InterPro" id="IPR049449">
    <property type="entry name" value="TesB_ACOT8-like_N"/>
</dbReference>
<dbReference type="EMBL" id="LKCN02000018">
    <property type="protein sequence ID" value="RCI08660.1"/>
    <property type="molecule type" value="Genomic_DNA"/>
</dbReference>
<dbReference type="Pfam" id="PF20789">
    <property type="entry name" value="4HBT_3C"/>
    <property type="match status" value="1"/>
</dbReference>
<feature type="region of interest" description="Disordered" evidence="3">
    <location>
        <begin position="144"/>
        <end position="168"/>
    </location>
</feature>
<dbReference type="InterPro" id="IPR042171">
    <property type="entry name" value="Acyl-CoA_hotdog"/>
</dbReference>
<dbReference type="Proteomes" id="UP000253664">
    <property type="component" value="Unassembled WGS sequence"/>
</dbReference>
<dbReference type="Pfam" id="PF13622">
    <property type="entry name" value="4HBT_3"/>
    <property type="match status" value="1"/>
</dbReference>
<dbReference type="GO" id="GO:0009062">
    <property type="term" value="P:fatty acid catabolic process"/>
    <property type="evidence" value="ECO:0007669"/>
    <property type="project" value="TreeGrafter"/>
</dbReference>
<keyword evidence="2" id="KW-0378">Hydrolase</keyword>
<reference evidence="6 7" key="1">
    <citation type="journal article" date="2015" name="BMC Genomics">
        <title>Insights from the genome of Ophiocordyceps polyrhachis-furcata to pathogenicity and host specificity in insect fungi.</title>
        <authorList>
            <person name="Wichadakul D."/>
            <person name="Kobmoo N."/>
            <person name="Ingsriswang S."/>
            <person name="Tangphatsornruang S."/>
            <person name="Chantasingh D."/>
            <person name="Luangsa-ard J.J."/>
            <person name="Eurwilaichitr L."/>
        </authorList>
    </citation>
    <scope>NUCLEOTIDE SEQUENCE [LARGE SCALE GENOMIC DNA]</scope>
    <source>
        <strain evidence="6 7">BCC 54312</strain>
    </source>
</reference>
<comment type="caution">
    <text evidence="6">The sequence shown here is derived from an EMBL/GenBank/DDBJ whole genome shotgun (WGS) entry which is preliminary data.</text>
</comment>
<organism evidence="6 7">
    <name type="scientific">Ophiocordyceps polyrhachis-furcata BCC 54312</name>
    <dbReference type="NCBI Taxonomy" id="1330021"/>
    <lineage>
        <taxon>Eukaryota</taxon>
        <taxon>Fungi</taxon>
        <taxon>Dikarya</taxon>
        <taxon>Ascomycota</taxon>
        <taxon>Pezizomycotina</taxon>
        <taxon>Sordariomycetes</taxon>
        <taxon>Hypocreomycetidae</taxon>
        <taxon>Hypocreales</taxon>
        <taxon>Ophiocordycipitaceae</taxon>
        <taxon>Ophiocordyceps</taxon>
    </lineage>
</organism>
<accession>A0A367L2J9</accession>
<evidence type="ECO:0000256" key="1">
    <source>
        <dbReference type="ARBA" id="ARBA00006538"/>
    </source>
</evidence>
<dbReference type="InterPro" id="IPR003703">
    <property type="entry name" value="Acyl_CoA_thio"/>
</dbReference>
<dbReference type="InterPro" id="IPR029069">
    <property type="entry name" value="HotDog_dom_sf"/>
</dbReference>
<sequence length="317" mass="34339">MDSSCGPTLLPPPPADANKAPIEDKLEVTALAALGPDIFTNAQPIRQPAGARGIFGGAVIAMSLASAQKTVPDSVVAHSCHCYFLLAGAAAVPLLFHVERVRDGRSFATRTVQARQRGRCVFTMTVSFVRNGLPCGNEAHVQHAAPMPADAGPPPPDDDDDGADHGRSQSRPYLVTAAVEGRRVKQDHGDGARPDQRTVHQWFRCRGTISAQGGQDAHRNALAYISDAFFIGGVGFVHPERPRLGMVVSLDHSIYFHSHRIAADDWMFTETVSPWADEDRGFVIRRIFHRDGTLLATCVQEGVVRLARDEQQKGAKL</sequence>
<gene>
    <name evidence="6" type="ORF">L249_4644</name>
</gene>
<dbReference type="STRING" id="1330021.A0A367L2J9"/>
<name>A0A367L2J9_9HYPO</name>
<protein>
    <recommendedName>
        <fullName evidence="8">Acyl-CoA thioesterase II</fullName>
    </recommendedName>
</protein>
<dbReference type="OrthoDB" id="68328at2759"/>
<dbReference type="SUPFAM" id="SSF54637">
    <property type="entry name" value="Thioesterase/thiol ester dehydrase-isomerase"/>
    <property type="match status" value="2"/>
</dbReference>
<feature type="domain" description="Acyl-CoA thioesterase-like C-terminal" evidence="5">
    <location>
        <begin position="157"/>
        <end position="304"/>
    </location>
</feature>
<evidence type="ECO:0000313" key="6">
    <source>
        <dbReference type="EMBL" id="RCI08660.1"/>
    </source>
</evidence>
<dbReference type="GO" id="GO:0006637">
    <property type="term" value="P:acyl-CoA metabolic process"/>
    <property type="evidence" value="ECO:0007669"/>
    <property type="project" value="InterPro"/>
</dbReference>
<dbReference type="InterPro" id="IPR049450">
    <property type="entry name" value="ACOT8-like_C"/>
</dbReference>
<dbReference type="PANTHER" id="PTHR11066">
    <property type="entry name" value="ACYL-COA THIOESTERASE"/>
    <property type="match status" value="1"/>
</dbReference>
<feature type="domain" description="Acyl-CoA thioesterase-like N-terminal HotDog" evidence="4">
    <location>
        <begin position="48"/>
        <end position="129"/>
    </location>
</feature>
<evidence type="ECO:0008006" key="8">
    <source>
        <dbReference type="Google" id="ProtNLM"/>
    </source>
</evidence>
<keyword evidence="7" id="KW-1185">Reference proteome</keyword>
<evidence type="ECO:0000313" key="7">
    <source>
        <dbReference type="Proteomes" id="UP000253664"/>
    </source>
</evidence>
<dbReference type="PANTHER" id="PTHR11066:SF34">
    <property type="entry name" value="ACYL-COENZYME A THIOESTERASE 8"/>
    <property type="match status" value="1"/>
</dbReference>
<evidence type="ECO:0000259" key="4">
    <source>
        <dbReference type="Pfam" id="PF13622"/>
    </source>
</evidence>
<dbReference type="GO" id="GO:0047617">
    <property type="term" value="F:fatty acyl-CoA hydrolase activity"/>
    <property type="evidence" value="ECO:0007669"/>
    <property type="project" value="InterPro"/>
</dbReference>
<proteinExistence type="inferred from homology"/>
<evidence type="ECO:0000256" key="2">
    <source>
        <dbReference type="ARBA" id="ARBA00022801"/>
    </source>
</evidence>
<dbReference type="AlphaFoldDB" id="A0A367L2J9"/>
<dbReference type="GO" id="GO:0005782">
    <property type="term" value="C:peroxisomal matrix"/>
    <property type="evidence" value="ECO:0007669"/>
    <property type="project" value="UniProtKB-SubCell"/>
</dbReference>
<dbReference type="CDD" id="cd03445">
    <property type="entry name" value="Thioesterase_II_repeat2"/>
    <property type="match status" value="1"/>
</dbReference>